<proteinExistence type="predicted"/>
<dbReference type="InterPro" id="IPR050580">
    <property type="entry name" value="2H_phosphoesterase_YjcG-like"/>
</dbReference>
<gene>
    <name evidence="1" type="ORF">ACFOSB_10125</name>
</gene>
<sequence length="196" mass="21608">MTTPPPVVDVTGPLHSVVAWPPAVLDTWMRRLQRDLNVAGFGTPHLNLRAPFQTPLSSSELVSGLRSALRDLPAFEVRLRGWKRLPGVIFLECEPDGPLLHLHDLVLGVGPSSRAPYDGADYRPHLTLALGVLPWAADMLWQDVQTRQPPVSTFTVEALSLTRESRGEVQELHTFPLRPAVEARPDRSSGSEATTF</sequence>
<dbReference type="InterPro" id="IPR009097">
    <property type="entry name" value="Cyclic_Pdiesterase"/>
</dbReference>
<dbReference type="Proteomes" id="UP001595803">
    <property type="component" value="Unassembled WGS sequence"/>
</dbReference>
<keyword evidence="1" id="KW-0436">Ligase</keyword>
<organism evidence="1 2">
    <name type="scientific">Deinococcus rufus</name>
    <dbReference type="NCBI Taxonomy" id="2136097"/>
    <lineage>
        <taxon>Bacteria</taxon>
        <taxon>Thermotogati</taxon>
        <taxon>Deinococcota</taxon>
        <taxon>Deinococci</taxon>
        <taxon>Deinococcales</taxon>
        <taxon>Deinococcaceae</taxon>
        <taxon>Deinococcus</taxon>
    </lineage>
</organism>
<name>A0ABV7ZAF1_9DEIO</name>
<protein>
    <submittedName>
        <fullName evidence="1">2'-5' RNA ligase family protein</fullName>
    </submittedName>
</protein>
<comment type="caution">
    <text evidence="1">The sequence shown here is derived from an EMBL/GenBank/DDBJ whole genome shotgun (WGS) entry which is preliminary data.</text>
</comment>
<evidence type="ECO:0000313" key="2">
    <source>
        <dbReference type="Proteomes" id="UP001595803"/>
    </source>
</evidence>
<dbReference type="GO" id="GO:0016874">
    <property type="term" value="F:ligase activity"/>
    <property type="evidence" value="ECO:0007669"/>
    <property type="project" value="UniProtKB-KW"/>
</dbReference>
<dbReference type="Gene3D" id="3.90.1140.10">
    <property type="entry name" value="Cyclic phosphodiesterase"/>
    <property type="match status" value="1"/>
</dbReference>
<dbReference type="SUPFAM" id="SSF55144">
    <property type="entry name" value="LigT-like"/>
    <property type="match status" value="1"/>
</dbReference>
<dbReference type="Pfam" id="PF13563">
    <property type="entry name" value="2_5_RNA_ligase2"/>
    <property type="match status" value="1"/>
</dbReference>
<dbReference type="RefSeq" id="WP_322472649.1">
    <property type="nucleotide sequence ID" value="NZ_JBHRZG010000010.1"/>
</dbReference>
<keyword evidence="2" id="KW-1185">Reference proteome</keyword>
<reference evidence="2" key="1">
    <citation type="journal article" date="2019" name="Int. J. Syst. Evol. Microbiol.">
        <title>The Global Catalogue of Microorganisms (GCM) 10K type strain sequencing project: providing services to taxonomists for standard genome sequencing and annotation.</title>
        <authorList>
            <consortium name="The Broad Institute Genomics Platform"/>
            <consortium name="The Broad Institute Genome Sequencing Center for Infectious Disease"/>
            <person name="Wu L."/>
            <person name="Ma J."/>
        </authorList>
    </citation>
    <scope>NUCLEOTIDE SEQUENCE [LARGE SCALE GENOMIC DNA]</scope>
    <source>
        <strain evidence="2">CCTCC AB 2017081</strain>
    </source>
</reference>
<dbReference type="EMBL" id="JBHRZG010000010">
    <property type="protein sequence ID" value="MFC3833215.1"/>
    <property type="molecule type" value="Genomic_DNA"/>
</dbReference>
<accession>A0ABV7ZAF1</accession>
<dbReference type="PANTHER" id="PTHR40037:SF1">
    <property type="entry name" value="PHOSPHOESTERASE SAOUHSC_00951-RELATED"/>
    <property type="match status" value="1"/>
</dbReference>
<dbReference type="PANTHER" id="PTHR40037">
    <property type="entry name" value="PHOSPHOESTERASE YJCG-RELATED"/>
    <property type="match status" value="1"/>
</dbReference>
<evidence type="ECO:0000313" key="1">
    <source>
        <dbReference type="EMBL" id="MFC3833215.1"/>
    </source>
</evidence>